<keyword evidence="11" id="KW-1185">Reference proteome</keyword>
<evidence type="ECO:0000256" key="4">
    <source>
        <dbReference type="ARBA" id="ARBA00022847"/>
    </source>
</evidence>
<dbReference type="GO" id="GO:0005332">
    <property type="term" value="F:gamma-aminobutyric acid:sodium:chloride symporter activity"/>
    <property type="evidence" value="ECO:0007669"/>
    <property type="project" value="TreeGrafter"/>
</dbReference>
<dbReference type="PROSITE" id="PS00610">
    <property type="entry name" value="NA_NEUROTRAN_SYMP_1"/>
    <property type="match status" value="1"/>
</dbReference>
<keyword evidence="7" id="KW-0479">Metal-binding</keyword>
<feature type="binding site" evidence="7">
    <location>
        <position position="89"/>
    </location>
    <ligand>
        <name>Na(+)</name>
        <dbReference type="ChEBI" id="CHEBI:29101"/>
        <label>1</label>
    </ligand>
</feature>
<dbReference type="CDD" id="cd11496">
    <property type="entry name" value="SLC6sbd-TauT-like"/>
    <property type="match status" value="1"/>
</dbReference>
<evidence type="ECO:0000256" key="7">
    <source>
        <dbReference type="PIRSR" id="PIRSR600175-1"/>
    </source>
</evidence>
<protein>
    <recommendedName>
        <fullName evidence="9">Transporter</fullName>
    </recommendedName>
</protein>
<dbReference type="GO" id="GO:0043005">
    <property type="term" value="C:neuron projection"/>
    <property type="evidence" value="ECO:0007669"/>
    <property type="project" value="TreeGrafter"/>
</dbReference>
<evidence type="ECO:0000256" key="8">
    <source>
        <dbReference type="PIRSR" id="PIRSR600175-2"/>
    </source>
</evidence>
<evidence type="ECO:0000313" key="11">
    <source>
        <dbReference type="Proteomes" id="UP000492821"/>
    </source>
</evidence>
<keyword evidence="4 9" id="KW-0769">Symport</keyword>
<accession>A0A7E4VCJ5</accession>
<feature type="binding site" evidence="7">
    <location>
        <position position="91"/>
    </location>
    <ligand>
        <name>Na(+)</name>
        <dbReference type="ChEBI" id="CHEBI:29101"/>
        <label>1</label>
    </ligand>
</feature>
<feature type="disulfide bond" evidence="8">
    <location>
        <begin position="196"/>
        <end position="205"/>
    </location>
</feature>
<feature type="transmembrane region" description="Helical" evidence="10">
    <location>
        <begin position="395"/>
        <end position="421"/>
    </location>
</feature>
<feature type="transmembrane region" description="Helical" evidence="10">
    <location>
        <begin position="499"/>
        <end position="524"/>
    </location>
</feature>
<feature type="transmembrane region" description="Helical" evidence="10">
    <location>
        <begin position="151"/>
        <end position="182"/>
    </location>
</feature>
<feature type="binding site" evidence="7">
    <location>
        <position position="470"/>
    </location>
    <ligand>
        <name>Na(+)</name>
        <dbReference type="ChEBI" id="CHEBI:29101"/>
        <label>1</label>
    </ligand>
</feature>
<feature type="transmembrane region" description="Helical" evidence="10">
    <location>
        <begin position="315"/>
        <end position="342"/>
    </location>
</feature>
<keyword evidence="5 10" id="KW-1133">Transmembrane helix</keyword>
<dbReference type="SUPFAM" id="SSF161070">
    <property type="entry name" value="SNF-like"/>
    <property type="match status" value="1"/>
</dbReference>
<sequence>MIVKGKLHRASASLMEITFTFGLSAKFQDFPKCLISSINQPVFVSTTATKSTSGKATVPIFNIMSADNVALPARDKWSSWADFLMSCIGYAIGLGNVWRFPYLCYQNGGGAFLIPYVISLIFCGAPLFILETSWGQLVSVGGLGMFKICPIFKGVGIAAAVMAFWLNIYYIVVLSWAMAYLWNSLRMDDNVPWRTCNNTWNTQQCRSEYDPIQCENNRTIAEYYNVKTLTDDHLHEYKKQFFVGAKSNFTFCTLADMSVQSPVKEFWNNRILGISEGIEHVGSIRWDLACFLLIVWVICYLCIFKGVKWTGKVVYLTASFPYMMLFLLLLRGLTLPGASLGLEFYLKPDFSKLLHSKVWVDAVTQVFFSYGLGLGALVALGSYNKYHNNVYKQALTVCCVNSGTSVFAGFVIFSFIGYMAVQQGKTVAEVAQSGPGLLFLAYPSGILKLPYTNVWSVLFFTMVLFLGVDSQFCTMEGFFTAIIDEFPQIRRSSKYGRELFVLFICVISYFLGLTTVTNGGFYVFQLFDFYAASGWALLWLLFFECIAISWSVGIDRWYEHMKSMIGYYPAAWWKFCWVFATPCVCMGTMIFGLVKYQPVRLDAYDYDFPVWGHIFGWFLSLSSMLCIPGYAVYLWIITDGTTSEFIVDELVMPMLTALTAVVRRFAIRPWSVTNVIIFTLIIALMVPSAEANHLSIVTNFAIATGNTRQFWTFLNQPFQYEQVLVMLATSLL</sequence>
<feature type="transmembrane region" description="Helical" evidence="10">
    <location>
        <begin position="536"/>
        <end position="554"/>
    </location>
</feature>
<feature type="binding site" evidence="7">
    <location>
        <position position="466"/>
    </location>
    <ligand>
        <name>Na(+)</name>
        <dbReference type="ChEBI" id="CHEBI:29101"/>
        <label>1</label>
    </ligand>
</feature>
<reference evidence="11" key="1">
    <citation type="journal article" date="2013" name="Genetics">
        <title>The draft genome and transcriptome of Panagrellus redivivus are shaped by the harsh demands of a free-living lifestyle.</title>
        <authorList>
            <person name="Srinivasan J."/>
            <person name="Dillman A.R."/>
            <person name="Macchietto M.G."/>
            <person name="Heikkinen L."/>
            <person name="Lakso M."/>
            <person name="Fracchia K.M."/>
            <person name="Antoshechkin I."/>
            <person name="Mortazavi A."/>
            <person name="Wong G."/>
            <person name="Sternberg P.W."/>
        </authorList>
    </citation>
    <scope>NUCLEOTIDE SEQUENCE [LARGE SCALE GENOMIC DNA]</scope>
    <source>
        <strain evidence="11">MT8872</strain>
    </source>
</reference>
<feature type="transmembrane region" description="Helical" evidence="10">
    <location>
        <begin position="362"/>
        <end position="383"/>
    </location>
</feature>
<feature type="transmembrane region" description="Helical" evidence="10">
    <location>
        <begin position="449"/>
        <end position="468"/>
    </location>
</feature>
<keyword evidence="3 9" id="KW-0812">Transmembrane</keyword>
<proteinExistence type="inferred from homology"/>
<feature type="transmembrane region" description="Helical" evidence="10">
    <location>
        <begin position="110"/>
        <end position="130"/>
    </location>
</feature>
<dbReference type="Pfam" id="PF00209">
    <property type="entry name" value="SNF"/>
    <property type="match status" value="1"/>
</dbReference>
<dbReference type="GO" id="GO:0005886">
    <property type="term" value="C:plasma membrane"/>
    <property type="evidence" value="ECO:0007669"/>
    <property type="project" value="TreeGrafter"/>
</dbReference>
<feature type="transmembrane region" description="Helical" evidence="10">
    <location>
        <begin position="80"/>
        <end position="98"/>
    </location>
</feature>
<keyword evidence="6 10" id="KW-0472">Membrane</keyword>
<evidence type="ECO:0000313" key="12">
    <source>
        <dbReference type="WBParaSite" id="Pan_g1920.t1"/>
    </source>
</evidence>
<dbReference type="PANTHER" id="PTHR11616">
    <property type="entry name" value="SODIUM/CHLORIDE DEPENDENT TRANSPORTER"/>
    <property type="match status" value="1"/>
</dbReference>
<evidence type="ECO:0000256" key="10">
    <source>
        <dbReference type="SAM" id="Phobius"/>
    </source>
</evidence>
<feature type="binding site" evidence="7">
    <location>
        <position position="96"/>
    </location>
    <ligand>
        <name>Na(+)</name>
        <dbReference type="ChEBI" id="CHEBI:29101"/>
        <label>1</label>
    </ligand>
</feature>
<dbReference type="InterPro" id="IPR037272">
    <property type="entry name" value="SNS_sf"/>
</dbReference>
<feature type="transmembrane region" description="Helical" evidence="10">
    <location>
        <begin position="614"/>
        <end position="638"/>
    </location>
</feature>
<feature type="transmembrane region" description="Helical" evidence="10">
    <location>
        <begin position="284"/>
        <end position="303"/>
    </location>
</feature>
<evidence type="ECO:0000256" key="1">
    <source>
        <dbReference type="ARBA" id="ARBA00004141"/>
    </source>
</evidence>
<evidence type="ECO:0000256" key="9">
    <source>
        <dbReference type="RuleBase" id="RU003732"/>
    </source>
</evidence>
<reference evidence="12" key="2">
    <citation type="submission" date="2020-10" db="UniProtKB">
        <authorList>
            <consortium name="WormBaseParasite"/>
        </authorList>
    </citation>
    <scope>IDENTIFICATION</scope>
</reference>
<evidence type="ECO:0000256" key="3">
    <source>
        <dbReference type="ARBA" id="ARBA00022692"/>
    </source>
</evidence>
<evidence type="ECO:0000256" key="5">
    <source>
        <dbReference type="ARBA" id="ARBA00022989"/>
    </source>
</evidence>
<keyword evidence="8" id="KW-1015">Disulfide bond</keyword>
<dbReference type="PROSITE" id="PS50267">
    <property type="entry name" value="NA_NEUROTRAN_SYMP_3"/>
    <property type="match status" value="1"/>
</dbReference>
<comment type="similarity">
    <text evidence="9">Belongs to the sodium:neurotransmitter symporter (SNF) (TC 2.A.22) family.</text>
</comment>
<organism evidence="11 12">
    <name type="scientific">Panagrellus redivivus</name>
    <name type="common">Microworm</name>
    <dbReference type="NCBI Taxonomy" id="6233"/>
    <lineage>
        <taxon>Eukaryota</taxon>
        <taxon>Metazoa</taxon>
        <taxon>Ecdysozoa</taxon>
        <taxon>Nematoda</taxon>
        <taxon>Chromadorea</taxon>
        <taxon>Rhabditida</taxon>
        <taxon>Tylenchina</taxon>
        <taxon>Panagrolaimomorpha</taxon>
        <taxon>Panagrolaimoidea</taxon>
        <taxon>Panagrolaimidae</taxon>
        <taxon>Panagrellus</taxon>
    </lineage>
</organism>
<evidence type="ECO:0000256" key="2">
    <source>
        <dbReference type="ARBA" id="ARBA00022448"/>
    </source>
</evidence>
<dbReference type="InterPro" id="IPR000175">
    <property type="entry name" value="Na/ntran_symport"/>
</dbReference>
<dbReference type="PRINTS" id="PR00176">
    <property type="entry name" value="NANEUSMPORT"/>
</dbReference>
<dbReference type="WBParaSite" id="Pan_g1920.t1">
    <property type="protein sequence ID" value="Pan_g1920.t1"/>
    <property type="gene ID" value="Pan_g1920"/>
</dbReference>
<name>A0A7E4VCJ5_PANRE</name>
<evidence type="ECO:0000256" key="6">
    <source>
        <dbReference type="ARBA" id="ARBA00023136"/>
    </source>
</evidence>
<feature type="binding site" evidence="7">
    <location>
        <position position="469"/>
    </location>
    <ligand>
        <name>Na(+)</name>
        <dbReference type="ChEBI" id="CHEBI:29101"/>
        <label>1</label>
    </ligand>
</feature>
<dbReference type="PANTHER" id="PTHR11616:SF265">
    <property type="entry name" value="TRANSPORTER"/>
    <property type="match status" value="1"/>
</dbReference>
<feature type="transmembrane region" description="Helical" evidence="10">
    <location>
        <begin position="575"/>
        <end position="594"/>
    </location>
</feature>
<feature type="binding site" evidence="7">
    <location>
        <position position="401"/>
    </location>
    <ligand>
        <name>Na(+)</name>
        <dbReference type="ChEBI" id="CHEBI:29101"/>
        <label>1</label>
    </ligand>
</feature>
<comment type="subcellular location">
    <subcellularLocation>
        <location evidence="1">Membrane</location>
        <topology evidence="1">Multi-pass membrane protein</topology>
    </subcellularLocation>
</comment>
<keyword evidence="7" id="KW-0915">Sodium</keyword>
<dbReference type="Proteomes" id="UP000492821">
    <property type="component" value="Unassembled WGS sequence"/>
</dbReference>
<feature type="transmembrane region" description="Helical" evidence="10">
    <location>
        <begin position="672"/>
        <end position="689"/>
    </location>
</feature>
<keyword evidence="2 9" id="KW-0813">Transport</keyword>
<dbReference type="GO" id="GO:0046872">
    <property type="term" value="F:metal ion binding"/>
    <property type="evidence" value="ECO:0007669"/>
    <property type="project" value="UniProtKB-KW"/>
</dbReference>
<dbReference type="AlphaFoldDB" id="A0A7E4VCJ5"/>
<feature type="binding site" evidence="7">
    <location>
        <position position="369"/>
    </location>
    <ligand>
        <name>Na(+)</name>
        <dbReference type="ChEBI" id="CHEBI:29101"/>
        <label>1</label>
    </ligand>
</feature>